<accession>A0A0E9QIS5</accession>
<proteinExistence type="predicted"/>
<dbReference type="EMBL" id="GBXM01091806">
    <property type="protein sequence ID" value="JAH16771.1"/>
    <property type="molecule type" value="Transcribed_RNA"/>
</dbReference>
<reference evidence="1" key="2">
    <citation type="journal article" date="2015" name="Fish Shellfish Immunol.">
        <title>Early steps in the European eel (Anguilla anguilla)-Vibrio vulnificus interaction in the gills: Role of the RtxA13 toxin.</title>
        <authorList>
            <person name="Callol A."/>
            <person name="Pajuelo D."/>
            <person name="Ebbesson L."/>
            <person name="Teles M."/>
            <person name="MacKenzie S."/>
            <person name="Amaro C."/>
        </authorList>
    </citation>
    <scope>NUCLEOTIDE SEQUENCE</scope>
</reference>
<protein>
    <submittedName>
        <fullName evidence="1">Uncharacterized protein</fullName>
    </submittedName>
</protein>
<sequence length="54" mass="5965">MGWTSIVSGTANLKNATLGDKTMMSKLYSYFCLIPEEVSSSIAHMNWFTVMCPA</sequence>
<organism evidence="1">
    <name type="scientific">Anguilla anguilla</name>
    <name type="common">European freshwater eel</name>
    <name type="synonym">Muraena anguilla</name>
    <dbReference type="NCBI Taxonomy" id="7936"/>
    <lineage>
        <taxon>Eukaryota</taxon>
        <taxon>Metazoa</taxon>
        <taxon>Chordata</taxon>
        <taxon>Craniata</taxon>
        <taxon>Vertebrata</taxon>
        <taxon>Euteleostomi</taxon>
        <taxon>Actinopterygii</taxon>
        <taxon>Neopterygii</taxon>
        <taxon>Teleostei</taxon>
        <taxon>Anguilliformes</taxon>
        <taxon>Anguillidae</taxon>
        <taxon>Anguilla</taxon>
    </lineage>
</organism>
<dbReference type="AlphaFoldDB" id="A0A0E9QIS5"/>
<reference evidence="1" key="1">
    <citation type="submission" date="2014-11" db="EMBL/GenBank/DDBJ databases">
        <authorList>
            <person name="Amaro Gonzalez C."/>
        </authorList>
    </citation>
    <scope>NUCLEOTIDE SEQUENCE</scope>
</reference>
<evidence type="ECO:0000313" key="1">
    <source>
        <dbReference type="EMBL" id="JAH16771.1"/>
    </source>
</evidence>
<name>A0A0E9QIS5_ANGAN</name>